<dbReference type="STRING" id="130081.M2WRD2"/>
<dbReference type="eggNOG" id="KOG2770">
    <property type="taxonomic scope" value="Eukaryota"/>
</dbReference>
<organism evidence="4 5">
    <name type="scientific">Galdieria sulphuraria</name>
    <name type="common">Red alga</name>
    <dbReference type="NCBI Taxonomy" id="130081"/>
    <lineage>
        <taxon>Eukaryota</taxon>
        <taxon>Rhodophyta</taxon>
        <taxon>Bangiophyceae</taxon>
        <taxon>Galdieriales</taxon>
        <taxon>Galdieriaceae</taxon>
        <taxon>Galdieria</taxon>
    </lineage>
</organism>
<evidence type="ECO:0000313" key="5">
    <source>
        <dbReference type="Proteomes" id="UP000030680"/>
    </source>
</evidence>
<dbReference type="SUPFAM" id="SSF103025">
    <property type="entry name" value="Folate-binding domain"/>
    <property type="match status" value="1"/>
</dbReference>
<gene>
    <name evidence="4" type="ORF">Gasu_60240</name>
</gene>
<evidence type="ECO:0000256" key="3">
    <source>
        <dbReference type="ARBA" id="ARBA00023128"/>
    </source>
</evidence>
<dbReference type="Gramene" id="EME26350">
    <property type="protein sequence ID" value="EME26350"/>
    <property type="gene ID" value="Gasu_60240"/>
</dbReference>
<dbReference type="PANTHER" id="PTHR22602">
    <property type="entry name" value="TRANSFERASE CAF17, MITOCHONDRIAL-RELATED"/>
    <property type="match status" value="1"/>
</dbReference>
<dbReference type="GO" id="GO:0032259">
    <property type="term" value="P:methylation"/>
    <property type="evidence" value="ECO:0007669"/>
    <property type="project" value="UniProtKB-KW"/>
</dbReference>
<accession>M2WRD2</accession>
<dbReference type="NCBIfam" id="TIGR03317">
    <property type="entry name" value="ygfZ_signature"/>
    <property type="match status" value="1"/>
</dbReference>
<evidence type="ECO:0000256" key="2">
    <source>
        <dbReference type="ARBA" id="ARBA00022946"/>
    </source>
</evidence>
<dbReference type="EMBL" id="KB454552">
    <property type="protein sequence ID" value="EME26350.1"/>
    <property type="molecule type" value="Genomic_DNA"/>
</dbReference>
<dbReference type="InterPro" id="IPR045179">
    <property type="entry name" value="YgfZ/GcvT"/>
</dbReference>
<dbReference type="Proteomes" id="UP000030680">
    <property type="component" value="Unassembled WGS sequence"/>
</dbReference>
<protein>
    <submittedName>
        <fullName evidence="4">Aminomethyltransferase</fullName>
    </submittedName>
</protein>
<dbReference type="OrthoDB" id="3369at2759"/>
<dbReference type="RefSeq" id="XP_005702870.1">
    <property type="nucleotide sequence ID" value="XM_005702813.1"/>
</dbReference>
<keyword evidence="4" id="KW-0489">Methyltransferase</keyword>
<keyword evidence="3" id="KW-0496">Mitochondrion</keyword>
<dbReference type="GeneID" id="17085328"/>
<name>M2WRD2_GALSU</name>
<comment type="subcellular location">
    <subcellularLocation>
        <location evidence="1">Mitochondrion</location>
    </subcellularLocation>
</comment>
<reference evidence="5" key="1">
    <citation type="journal article" date="2013" name="Science">
        <title>Gene transfer from bacteria and archaea facilitated evolution of an extremophilic eukaryote.</title>
        <authorList>
            <person name="Schonknecht G."/>
            <person name="Chen W.H."/>
            <person name="Ternes C.M."/>
            <person name="Barbier G.G."/>
            <person name="Shrestha R.P."/>
            <person name="Stanke M."/>
            <person name="Brautigam A."/>
            <person name="Baker B.J."/>
            <person name="Banfield J.F."/>
            <person name="Garavito R.M."/>
            <person name="Carr K."/>
            <person name="Wilkerson C."/>
            <person name="Rensing S.A."/>
            <person name="Gagneul D."/>
            <person name="Dickenson N.E."/>
            <person name="Oesterhelt C."/>
            <person name="Lercher M.J."/>
            <person name="Weber A.P."/>
        </authorList>
    </citation>
    <scope>NUCLEOTIDE SEQUENCE [LARGE SCALE GENOMIC DNA]</scope>
    <source>
        <strain evidence="5">074W</strain>
    </source>
</reference>
<keyword evidence="5" id="KW-1185">Reference proteome</keyword>
<dbReference type="GO" id="GO:0016226">
    <property type="term" value="P:iron-sulfur cluster assembly"/>
    <property type="evidence" value="ECO:0007669"/>
    <property type="project" value="TreeGrafter"/>
</dbReference>
<keyword evidence="4" id="KW-0808">Transferase</keyword>
<dbReference type="PANTHER" id="PTHR22602:SF0">
    <property type="entry name" value="TRANSFERASE CAF17, MITOCHONDRIAL-RELATED"/>
    <property type="match status" value="1"/>
</dbReference>
<dbReference type="GO" id="GO:0008168">
    <property type="term" value="F:methyltransferase activity"/>
    <property type="evidence" value="ECO:0007669"/>
    <property type="project" value="UniProtKB-KW"/>
</dbReference>
<proteinExistence type="predicted"/>
<dbReference type="AlphaFoldDB" id="M2WRD2"/>
<dbReference type="Gene3D" id="3.30.1360.120">
    <property type="entry name" value="Probable tRNA modification gtpase trme, domain 1"/>
    <property type="match status" value="1"/>
</dbReference>
<keyword evidence="2" id="KW-0809">Transit peptide</keyword>
<dbReference type="InterPro" id="IPR027266">
    <property type="entry name" value="TrmE/GcvT-like"/>
</dbReference>
<dbReference type="KEGG" id="gsl:Gasu_60240"/>
<sequence>MSSNHFLNSQPFESRWTCFLTSTGRILDVALVLVLKDSILVVSSIEKKQMLWEHFDKHIFPMDNVSVTEENYASFVWIGKQAVDWIQNWYQQLGMNGDQEQFQVFDHTNHPIYLLQQSTLEPKWKGYLLLCSAEDIHKVHASMSSFQKKGFLLFHMDKEHWECLRIEMGKGNVLCEWSEQYHPLEAGLWHMVSFQKGCYLGQETILRLKTYGGVKRYLVGWFLEYPVETPSHVYCQKRRVGNITSCKTIQKTTTRESQPQDMTVVIGLGYLQSEYATLEYEMDKPLERIASIQDLPWESTIFFSKVPGQTSTPVKCIVRRIVFPVWH</sequence>
<dbReference type="InterPro" id="IPR017703">
    <property type="entry name" value="YgfZ/GCV_T_CS"/>
</dbReference>
<evidence type="ECO:0000256" key="1">
    <source>
        <dbReference type="ARBA" id="ARBA00004173"/>
    </source>
</evidence>
<dbReference type="GO" id="GO:0005739">
    <property type="term" value="C:mitochondrion"/>
    <property type="evidence" value="ECO:0007669"/>
    <property type="project" value="UniProtKB-SubCell"/>
</dbReference>
<evidence type="ECO:0000313" key="4">
    <source>
        <dbReference type="EMBL" id="EME26350.1"/>
    </source>
</evidence>